<keyword evidence="3" id="KW-1185">Reference proteome</keyword>
<dbReference type="AlphaFoldDB" id="A0A1W2FQE2"/>
<evidence type="ECO:0000313" key="3">
    <source>
        <dbReference type="Proteomes" id="UP000192840"/>
    </source>
</evidence>
<dbReference type="Proteomes" id="UP000192840">
    <property type="component" value="Unassembled WGS sequence"/>
</dbReference>
<dbReference type="PROSITE" id="PS50943">
    <property type="entry name" value="HTH_CROC1"/>
    <property type="match status" value="1"/>
</dbReference>
<dbReference type="SMART" id="SM00530">
    <property type="entry name" value="HTH_XRE"/>
    <property type="match status" value="1"/>
</dbReference>
<organism evidence="2 3">
    <name type="scientific">Lentzea albidocapillata</name>
    <dbReference type="NCBI Taxonomy" id="40571"/>
    <lineage>
        <taxon>Bacteria</taxon>
        <taxon>Bacillati</taxon>
        <taxon>Actinomycetota</taxon>
        <taxon>Actinomycetes</taxon>
        <taxon>Pseudonocardiales</taxon>
        <taxon>Pseudonocardiaceae</taxon>
        <taxon>Lentzea</taxon>
    </lineage>
</organism>
<evidence type="ECO:0000313" key="2">
    <source>
        <dbReference type="EMBL" id="SMD24189.1"/>
    </source>
</evidence>
<accession>A0A1W2FQE2</accession>
<name>A0A1W2FQE2_9PSEU</name>
<dbReference type="InterPro" id="IPR010982">
    <property type="entry name" value="Lambda_DNA-bd_dom_sf"/>
</dbReference>
<protein>
    <submittedName>
        <fullName evidence="2">Helix-turn-helix domain-containing protein</fullName>
    </submittedName>
</protein>
<dbReference type="Gene3D" id="1.10.260.40">
    <property type="entry name" value="lambda repressor-like DNA-binding domains"/>
    <property type="match status" value="1"/>
</dbReference>
<dbReference type="EMBL" id="FWYC01000021">
    <property type="protein sequence ID" value="SMD24189.1"/>
    <property type="molecule type" value="Genomic_DNA"/>
</dbReference>
<dbReference type="SUPFAM" id="SSF47413">
    <property type="entry name" value="lambda repressor-like DNA-binding domains"/>
    <property type="match status" value="1"/>
</dbReference>
<sequence length="160" mass="18345">MLSDVVAERVKEVRARRSWSAQQLADRCAELGATQMTPSVIANIEAGRRGKDGRRRREITVDELFVLAEALGTSPTDLLVMPSVDATHPVTPNRQAPMQLVRAWLDMHMVPLDEVIEYWERMQGSDELAEDLRRRWYAEQDAYQRRVDGVRLLRESRAEG</sequence>
<dbReference type="STRING" id="40571.SAMN05660733_07662"/>
<gene>
    <name evidence="2" type="ORF">SAMN05660733_07662</name>
</gene>
<dbReference type="InterPro" id="IPR001387">
    <property type="entry name" value="Cro/C1-type_HTH"/>
</dbReference>
<proteinExistence type="predicted"/>
<reference evidence="3" key="1">
    <citation type="submission" date="2017-04" db="EMBL/GenBank/DDBJ databases">
        <authorList>
            <person name="Varghese N."/>
            <person name="Submissions S."/>
        </authorList>
    </citation>
    <scope>NUCLEOTIDE SEQUENCE [LARGE SCALE GENOMIC DNA]</scope>
    <source>
        <strain evidence="3">DSM 44073</strain>
    </source>
</reference>
<dbReference type="GO" id="GO:0003677">
    <property type="term" value="F:DNA binding"/>
    <property type="evidence" value="ECO:0007669"/>
    <property type="project" value="InterPro"/>
</dbReference>
<evidence type="ECO:0000259" key="1">
    <source>
        <dbReference type="PROSITE" id="PS50943"/>
    </source>
</evidence>
<dbReference type="CDD" id="cd00093">
    <property type="entry name" value="HTH_XRE"/>
    <property type="match status" value="1"/>
</dbReference>
<feature type="domain" description="HTH cro/C1-type" evidence="1">
    <location>
        <begin position="10"/>
        <end position="78"/>
    </location>
</feature>